<evidence type="ECO:0000313" key="3">
    <source>
        <dbReference type="Proteomes" id="UP000807716"/>
    </source>
</evidence>
<evidence type="ECO:0000313" key="2">
    <source>
        <dbReference type="EMBL" id="KAG0269475.1"/>
    </source>
</evidence>
<dbReference type="AlphaFoldDB" id="A0A9P6QN00"/>
<comment type="caution">
    <text evidence="2">The sequence shown here is derived from an EMBL/GenBank/DDBJ whole genome shotgun (WGS) entry which is preliminary data.</text>
</comment>
<dbReference type="Proteomes" id="UP000807716">
    <property type="component" value="Unassembled WGS sequence"/>
</dbReference>
<accession>A0A9P6QN00</accession>
<feature type="region of interest" description="Disordered" evidence="1">
    <location>
        <begin position="1"/>
        <end position="22"/>
    </location>
</feature>
<keyword evidence="3" id="KW-1185">Reference proteome</keyword>
<protein>
    <submittedName>
        <fullName evidence="2">Uncharacterized protein</fullName>
    </submittedName>
</protein>
<organism evidence="2 3">
    <name type="scientific">Actinomortierella ambigua</name>
    <dbReference type="NCBI Taxonomy" id="1343610"/>
    <lineage>
        <taxon>Eukaryota</taxon>
        <taxon>Fungi</taxon>
        <taxon>Fungi incertae sedis</taxon>
        <taxon>Mucoromycota</taxon>
        <taxon>Mortierellomycotina</taxon>
        <taxon>Mortierellomycetes</taxon>
        <taxon>Mortierellales</taxon>
        <taxon>Mortierellaceae</taxon>
        <taxon>Actinomortierella</taxon>
    </lineage>
</organism>
<proteinExistence type="predicted"/>
<feature type="region of interest" description="Disordered" evidence="1">
    <location>
        <begin position="39"/>
        <end position="76"/>
    </location>
</feature>
<sequence>MSQQRTRNGDTAVLDGDNEIDPATDTMAAASQEVDFQQPGRVNIPQRMGPGRKVLPDPVPNNDETEHGRTAGLTGL</sequence>
<reference evidence="2" key="1">
    <citation type="journal article" date="2020" name="Fungal Divers.">
        <title>Resolving the Mortierellaceae phylogeny through synthesis of multi-gene phylogenetics and phylogenomics.</title>
        <authorList>
            <person name="Vandepol N."/>
            <person name="Liber J."/>
            <person name="Desiro A."/>
            <person name="Na H."/>
            <person name="Kennedy M."/>
            <person name="Barry K."/>
            <person name="Grigoriev I.V."/>
            <person name="Miller A.N."/>
            <person name="O'Donnell K."/>
            <person name="Stajich J.E."/>
            <person name="Bonito G."/>
        </authorList>
    </citation>
    <scope>NUCLEOTIDE SEQUENCE</scope>
    <source>
        <strain evidence="2">BC1065</strain>
    </source>
</reference>
<gene>
    <name evidence="2" type="ORF">DFQ27_003387</name>
</gene>
<dbReference type="EMBL" id="JAAAJB010000024">
    <property type="protein sequence ID" value="KAG0269475.1"/>
    <property type="molecule type" value="Genomic_DNA"/>
</dbReference>
<evidence type="ECO:0000256" key="1">
    <source>
        <dbReference type="SAM" id="MobiDB-lite"/>
    </source>
</evidence>
<name>A0A9P6QN00_9FUNG</name>